<dbReference type="AlphaFoldDB" id="A0A517TWD9"/>
<gene>
    <name evidence="1" type="ORF">I41_18630</name>
</gene>
<name>A0A517TWD9_9BACT</name>
<dbReference type="PROSITE" id="PS51257">
    <property type="entry name" value="PROKAR_LIPOPROTEIN"/>
    <property type="match status" value="1"/>
</dbReference>
<reference evidence="1 2" key="1">
    <citation type="submission" date="2019-02" db="EMBL/GenBank/DDBJ databases">
        <title>Deep-cultivation of Planctomycetes and their phenomic and genomic characterization uncovers novel biology.</title>
        <authorList>
            <person name="Wiegand S."/>
            <person name="Jogler M."/>
            <person name="Boedeker C."/>
            <person name="Pinto D."/>
            <person name="Vollmers J."/>
            <person name="Rivas-Marin E."/>
            <person name="Kohn T."/>
            <person name="Peeters S.H."/>
            <person name="Heuer A."/>
            <person name="Rast P."/>
            <person name="Oberbeckmann S."/>
            <person name="Bunk B."/>
            <person name="Jeske O."/>
            <person name="Meyerdierks A."/>
            <person name="Storesund J.E."/>
            <person name="Kallscheuer N."/>
            <person name="Luecker S."/>
            <person name="Lage O.M."/>
            <person name="Pohl T."/>
            <person name="Merkel B.J."/>
            <person name="Hornburger P."/>
            <person name="Mueller R.-W."/>
            <person name="Bruemmer F."/>
            <person name="Labrenz M."/>
            <person name="Spormann A.M."/>
            <person name="Op den Camp H."/>
            <person name="Overmann J."/>
            <person name="Amann R."/>
            <person name="Jetten M.S.M."/>
            <person name="Mascher T."/>
            <person name="Medema M.H."/>
            <person name="Devos D.P."/>
            <person name="Kaster A.-K."/>
            <person name="Ovreas L."/>
            <person name="Rohde M."/>
            <person name="Galperin M.Y."/>
            <person name="Jogler C."/>
        </authorList>
    </citation>
    <scope>NUCLEOTIDE SEQUENCE [LARGE SCALE GENOMIC DNA]</scope>
    <source>
        <strain evidence="1 2">I41</strain>
    </source>
</reference>
<dbReference type="RefSeq" id="WP_145432225.1">
    <property type="nucleotide sequence ID" value="NZ_CP036339.1"/>
</dbReference>
<dbReference type="EMBL" id="CP036339">
    <property type="protein sequence ID" value="QDT72681.1"/>
    <property type="molecule type" value="Genomic_DNA"/>
</dbReference>
<accession>A0A517TWD9</accession>
<organism evidence="1 2">
    <name type="scientific">Lacipirellula limnantheis</name>
    <dbReference type="NCBI Taxonomy" id="2528024"/>
    <lineage>
        <taxon>Bacteria</taxon>
        <taxon>Pseudomonadati</taxon>
        <taxon>Planctomycetota</taxon>
        <taxon>Planctomycetia</taxon>
        <taxon>Pirellulales</taxon>
        <taxon>Lacipirellulaceae</taxon>
        <taxon>Lacipirellula</taxon>
    </lineage>
</organism>
<dbReference type="OrthoDB" id="287810at2"/>
<evidence type="ECO:0000313" key="1">
    <source>
        <dbReference type="EMBL" id="QDT72681.1"/>
    </source>
</evidence>
<evidence type="ECO:0000313" key="2">
    <source>
        <dbReference type="Proteomes" id="UP000317909"/>
    </source>
</evidence>
<keyword evidence="2" id="KW-1185">Reference proteome</keyword>
<dbReference type="KEGG" id="llh:I41_18630"/>
<dbReference type="Proteomes" id="UP000317909">
    <property type="component" value="Chromosome"/>
</dbReference>
<proteinExistence type="predicted"/>
<protein>
    <recommendedName>
        <fullName evidence="3">Carboxypeptidase regulatory-like domain-containing protein</fullName>
    </recommendedName>
</protein>
<evidence type="ECO:0008006" key="3">
    <source>
        <dbReference type="Google" id="ProtNLM"/>
    </source>
</evidence>
<sequence>MVRIALLALMALTFGCGRSDSLIPVSGTIKNADGTPLTFESGAVIFHPSAAGRAANGSVDENGEFAMTTTAPGDGVQPGSYKVVVQLWKNYRDHVLAVPEAYGDASTTPLEVTVDADHGHFDFSLEK</sequence>